<dbReference type="GO" id="GO:0010181">
    <property type="term" value="F:FMN binding"/>
    <property type="evidence" value="ECO:0007669"/>
    <property type="project" value="InterPro"/>
</dbReference>
<dbReference type="InterPro" id="IPR013785">
    <property type="entry name" value="Aldolase_TIM"/>
</dbReference>
<name>A0A023PYQ9_9ACTN</name>
<dbReference type="PANTHER" id="PTHR43665">
    <property type="entry name" value="ISOPENTENYL-DIPHOSPHATE DELTA-ISOMERASE"/>
    <property type="match status" value="1"/>
</dbReference>
<feature type="compositionally biased region" description="Basic residues" evidence="1">
    <location>
        <begin position="206"/>
        <end position="221"/>
    </location>
</feature>
<accession>A0A023PYQ9</accession>
<dbReference type="AlphaFoldDB" id="A0A023PYQ9"/>
<proteinExistence type="predicted"/>
<feature type="region of interest" description="Disordered" evidence="1">
    <location>
        <begin position="198"/>
        <end position="273"/>
    </location>
</feature>
<dbReference type="EMBL" id="KJ411867">
    <property type="protein sequence ID" value="AHX39393.1"/>
    <property type="molecule type" value="Genomic_DNA"/>
</dbReference>
<protein>
    <submittedName>
        <fullName evidence="2">Uncharacterized protein</fullName>
    </submittedName>
</protein>
<dbReference type="SUPFAM" id="SSF51395">
    <property type="entry name" value="FMN-linked oxidoreductases"/>
    <property type="match status" value="1"/>
</dbReference>
<gene>
    <name evidence="2" type="ORF">wt6.16c</name>
</gene>
<dbReference type="GO" id="GO:0008299">
    <property type="term" value="P:isoprenoid biosynthetic process"/>
    <property type="evidence" value="ECO:0007669"/>
    <property type="project" value="InterPro"/>
</dbReference>
<evidence type="ECO:0000313" key="2">
    <source>
        <dbReference type="EMBL" id="AHX39393.1"/>
    </source>
</evidence>
<organism evidence="2">
    <name type="scientific">Streptomyces sp. WT6</name>
    <dbReference type="NCBI Taxonomy" id="1486372"/>
    <lineage>
        <taxon>Bacteria</taxon>
        <taxon>Bacillati</taxon>
        <taxon>Actinomycetota</taxon>
        <taxon>Actinomycetes</taxon>
        <taxon>Kitasatosporales</taxon>
        <taxon>Streptomycetaceae</taxon>
        <taxon>Streptomyces</taxon>
    </lineage>
</organism>
<reference evidence="2" key="1">
    <citation type="submission" date="2014-02" db="EMBL/GenBank/DDBJ databases">
        <title>Streptomyces sp. WT6 mevalonate pathway gene cluster, complete sequence.</title>
        <authorList>
            <person name="Wang T."/>
            <person name="Qin Z."/>
        </authorList>
    </citation>
    <scope>NUCLEOTIDE SEQUENCE</scope>
    <source>
        <strain evidence="2">WT6</strain>
    </source>
</reference>
<dbReference type="InterPro" id="IPR011179">
    <property type="entry name" value="IPdP_isomerase"/>
</dbReference>
<sequence length="345" mass="38540">MTGSRKSDHLRLVFARHIPFATDAPCSVYCRRATSHPLADRHVLHHALSGTDRSRADLTTEHAEWKWPTLLHIKPTTGDRKMRGAINRDLAAAAWKTRLPRATGSMITYLKDASAARTLTTQLHYHPHGFTRTSLNAHASSEEAHRVAGLLTATALQIHLSTVRQTVSPESDRSFELWPPAIEAITAASEVPVIKAYRHTVGQPQGRRRGRSRRHQLRHHRELPPRGIRPCLPRLVGTYPSGPPRRPTPRPASARVRRNPPPPRRGAQHLSRRAPELSACSCPSCSPTALRFWNDALRRCLDQITALMDLFVVPSPAALIDCDLVQPGALYVLAQQRRPLDHARP</sequence>
<evidence type="ECO:0000256" key="1">
    <source>
        <dbReference type="SAM" id="MobiDB-lite"/>
    </source>
</evidence>
<dbReference type="Gene3D" id="3.20.20.70">
    <property type="entry name" value="Aldolase class I"/>
    <property type="match status" value="1"/>
</dbReference>
<feature type="compositionally biased region" description="Pro residues" evidence="1">
    <location>
        <begin position="241"/>
        <end position="250"/>
    </location>
</feature>
<dbReference type="GO" id="GO:0004452">
    <property type="term" value="F:isopentenyl-diphosphate delta-isomerase activity"/>
    <property type="evidence" value="ECO:0007669"/>
    <property type="project" value="InterPro"/>
</dbReference>
<dbReference type="PANTHER" id="PTHR43665:SF1">
    <property type="entry name" value="ISOPENTENYL-DIPHOSPHATE DELTA-ISOMERASE"/>
    <property type="match status" value="1"/>
</dbReference>